<dbReference type="EMBL" id="QVFU01000138">
    <property type="protein sequence ID" value="RFS39005.1"/>
    <property type="molecule type" value="Genomic_DNA"/>
</dbReference>
<reference evidence="1 2" key="1">
    <citation type="submission" date="2018-08" db="EMBL/GenBank/DDBJ databases">
        <title>Verrucosispora craniellae sp. nov., isolated from a marine sponge in the South China Sea.</title>
        <authorList>
            <person name="Li L."/>
            <person name="Lin H.W."/>
        </authorList>
    </citation>
    <scope>NUCLEOTIDE SEQUENCE [LARGE SCALE GENOMIC DNA]</scope>
    <source>
        <strain evidence="1 2">LHW63014</strain>
    </source>
</reference>
<proteinExistence type="predicted"/>
<keyword evidence="2" id="KW-1185">Reference proteome</keyword>
<evidence type="ECO:0000313" key="1">
    <source>
        <dbReference type="EMBL" id="RFS39005.1"/>
    </source>
</evidence>
<sequence length="60" mass="6448">MRLDIGGRPSVDPVEVRALERRLGLGVRRTELSGIAAGSFGNGKYALRAGETVSAIDHWI</sequence>
<dbReference type="Proteomes" id="UP000262621">
    <property type="component" value="Unassembled WGS sequence"/>
</dbReference>
<name>A0A372FQJ5_9ACTN</name>
<dbReference type="AlphaFoldDB" id="A0A372FQJ5"/>
<organism evidence="1 2">
    <name type="scientific">Micromonospora craniellae</name>
    <dbReference type="NCBI Taxonomy" id="2294034"/>
    <lineage>
        <taxon>Bacteria</taxon>
        <taxon>Bacillati</taxon>
        <taxon>Actinomycetota</taxon>
        <taxon>Actinomycetes</taxon>
        <taxon>Micromonosporales</taxon>
        <taxon>Micromonosporaceae</taxon>
        <taxon>Micromonospora</taxon>
    </lineage>
</organism>
<protein>
    <submittedName>
        <fullName evidence="1">Uncharacterized protein</fullName>
    </submittedName>
</protein>
<comment type="caution">
    <text evidence="1">The sequence shown here is derived from an EMBL/GenBank/DDBJ whole genome shotgun (WGS) entry which is preliminary data.</text>
</comment>
<gene>
    <name evidence="1" type="ORF">D0Q02_31005</name>
</gene>
<evidence type="ECO:0000313" key="2">
    <source>
        <dbReference type="Proteomes" id="UP000262621"/>
    </source>
</evidence>
<accession>A0A372FQJ5</accession>